<dbReference type="Gene3D" id="2.60.40.1180">
    <property type="entry name" value="Golgi alpha-mannosidase II"/>
    <property type="match status" value="1"/>
</dbReference>
<evidence type="ECO:0000256" key="4">
    <source>
        <dbReference type="ARBA" id="ARBA00022837"/>
    </source>
</evidence>
<dbReference type="Proteomes" id="UP000651475">
    <property type="component" value="Unassembled WGS sequence"/>
</dbReference>
<dbReference type="InterPro" id="IPR052720">
    <property type="entry name" value="Glycosyl_hydrolase_97"/>
</dbReference>
<dbReference type="PANTHER" id="PTHR35803:SF2">
    <property type="entry name" value="RETAINING ALPHA-GALACTOSIDASE"/>
    <property type="match status" value="1"/>
</dbReference>
<comment type="cofactor">
    <cofactor evidence="1">
        <name>Ca(2+)</name>
        <dbReference type="ChEBI" id="CHEBI:29108"/>
    </cofactor>
</comment>
<dbReference type="Pfam" id="PF14509">
    <property type="entry name" value="GH97_C"/>
    <property type="match status" value="1"/>
</dbReference>
<keyword evidence="4" id="KW-0106">Calcium</keyword>
<dbReference type="InterPro" id="IPR029486">
    <property type="entry name" value="GH97_N"/>
</dbReference>
<dbReference type="Gene3D" id="3.20.20.70">
    <property type="entry name" value="Aldolase class I"/>
    <property type="match status" value="1"/>
</dbReference>
<proteinExistence type="predicted"/>
<evidence type="ECO:0000256" key="3">
    <source>
        <dbReference type="ARBA" id="ARBA00022801"/>
    </source>
</evidence>
<dbReference type="EMBL" id="JACOOJ010000024">
    <property type="protein sequence ID" value="MBC5633736.1"/>
    <property type="molecule type" value="Genomic_DNA"/>
</dbReference>
<evidence type="ECO:0000313" key="9">
    <source>
        <dbReference type="EMBL" id="MBC5633736.1"/>
    </source>
</evidence>
<dbReference type="Pfam" id="PF10566">
    <property type="entry name" value="Glyco_hydro_97"/>
    <property type="match status" value="1"/>
</dbReference>
<accession>A0ABR7DQL7</accession>
<dbReference type="InterPro" id="IPR019563">
    <property type="entry name" value="GH97_catalytic"/>
</dbReference>
<keyword evidence="5" id="KW-0326">Glycosidase</keyword>
<dbReference type="Gene3D" id="2.70.98.10">
    <property type="match status" value="1"/>
</dbReference>
<dbReference type="InterPro" id="IPR013780">
    <property type="entry name" value="Glyco_hydro_b"/>
</dbReference>
<gene>
    <name evidence="9" type="ORF">H8S65_13310</name>
</gene>
<dbReference type="SUPFAM" id="SSF51445">
    <property type="entry name" value="(Trans)glycosidases"/>
    <property type="match status" value="1"/>
</dbReference>
<sequence length="665" mass="75490">MIREVWIGLFLMVASCAFATGEKVFRLGSPDGKLEVAVSVGRQVTYTLTRDGRVLLDKSAVGLVLGGTENKIFGHDSRFIRKKMRSGTEKIISPFYRCPSFTVEYNEMSLSFKESFTLVFRSYNEGVAYRFVTAVRDSLTIQNEVAEFNFDRDYKTCLAWSTAAEGKDPYAMAFQNVYEKQTLTGLDTGKVAFLPFVVDYGDGVKLTVTEADLEGYPGMHIKAGGQKKQLKGVFAGYPAQMAYHPWRHMTYVAERSNYIARTEGTKSFPWRVLAVSSKDTEMPVNNLVYALASSNRIGDYSWVKTGKVAWDWWNDWGISGVDFKAGINTQTYKYYIDFASENGIPFIVLDEGWYDPYKGDMMTVVPDVDLPELVRYGKEKQVDLILWTVFNVLDEQLEAACRKYAEMGISGFKVDFLDRDDQTAVEMVYRIAEACARHKLSLDLHGIYKPTGLNRTYPNVINFESVFGMEEMKWSTVEKDMMQYDVEMPYIRMMAGPVDYTPGAMRNASKKDFKDIYYNPMSQGTRCHQLVAYVVHDSPLTMLADNPTVYRKEQECTDFIVKIPNTGFDETRILQGEMGTYIVTARRLGDDWFLGGMTNWDARDVCLDFSYLGEGNYKAVLFKDGVNAEKQATDYKKEELTVTGQSRLKIRMAPGGGFVISITKK</sequence>
<evidence type="ECO:0000259" key="8">
    <source>
        <dbReference type="Pfam" id="PF14509"/>
    </source>
</evidence>
<feature type="domain" description="Glycosyl-hydrolase 97 C-terminal oligomerisation" evidence="8">
    <location>
        <begin position="568"/>
        <end position="663"/>
    </location>
</feature>
<protein>
    <submittedName>
        <fullName evidence="9">Glycoside hydrolase family 97 protein</fullName>
    </submittedName>
</protein>
<evidence type="ECO:0000259" key="6">
    <source>
        <dbReference type="Pfam" id="PF10566"/>
    </source>
</evidence>
<feature type="domain" description="Glycosyl-hydrolase 97 N-terminal" evidence="7">
    <location>
        <begin position="28"/>
        <end position="292"/>
    </location>
</feature>
<keyword evidence="3 9" id="KW-0378">Hydrolase</keyword>
<evidence type="ECO:0000259" key="7">
    <source>
        <dbReference type="Pfam" id="PF14508"/>
    </source>
</evidence>
<keyword evidence="10" id="KW-1185">Reference proteome</keyword>
<comment type="subunit">
    <text evidence="2">Monomer.</text>
</comment>
<dbReference type="Pfam" id="PF14508">
    <property type="entry name" value="GH97_N"/>
    <property type="match status" value="1"/>
</dbReference>
<dbReference type="InterPro" id="IPR013785">
    <property type="entry name" value="Aldolase_TIM"/>
</dbReference>
<evidence type="ECO:0000256" key="2">
    <source>
        <dbReference type="ARBA" id="ARBA00011245"/>
    </source>
</evidence>
<dbReference type="PROSITE" id="PS51257">
    <property type="entry name" value="PROKAR_LIPOPROTEIN"/>
    <property type="match status" value="1"/>
</dbReference>
<evidence type="ECO:0000256" key="5">
    <source>
        <dbReference type="ARBA" id="ARBA00023295"/>
    </source>
</evidence>
<dbReference type="InterPro" id="IPR029483">
    <property type="entry name" value="GH97_C"/>
</dbReference>
<comment type="caution">
    <text evidence="9">The sequence shown here is derived from an EMBL/GenBank/DDBJ whole genome shotgun (WGS) entry which is preliminary data.</text>
</comment>
<evidence type="ECO:0000256" key="1">
    <source>
        <dbReference type="ARBA" id="ARBA00001913"/>
    </source>
</evidence>
<organism evidence="9 10">
    <name type="scientific">Parabacteroides hominis</name>
    <dbReference type="NCBI Taxonomy" id="2763057"/>
    <lineage>
        <taxon>Bacteria</taxon>
        <taxon>Pseudomonadati</taxon>
        <taxon>Bacteroidota</taxon>
        <taxon>Bacteroidia</taxon>
        <taxon>Bacteroidales</taxon>
        <taxon>Tannerellaceae</taxon>
        <taxon>Parabacteroides</taxon>
    </lineage>
</organism>
<name>A0ABR7DQL7_9BACT</name>
<reference evidence="9 10" key="1">
    <citation type="submission" date="2020-08" db="EMBL/GenBank/DDBJ databases">
        <title>Genome public.</title>
        <authorList>
            <person name="Liu C."/>
            <person name="Sun Q."/>
        </authorList>
    </citation>
    <scope>NUCLEOTIDE SEQUENCE [LARGE SCALE GENOMIC DNA]</scope>
    <source>
        <strain evidence="9 10">NSJ-79</strain>
    </source>
</reference>
<evidence type="ECO:0000313" key="10">
    <source>
        <dbReference type="Proteomes" id="UP000651475"/>
    </source>
</evidence>
<dbReference type="InterPro" id="IPR017853">
    <property type="entry name" value="GH"/>
</dbReference>
<dbReference type="InterPro" id="IPR014718">
    <property type="entry name" value="GH-type_carb-bd"/>
</dbReference>
<dbReference type="PANTHER" id="PTHR35803">
    <property type="entry name" value="GLUCAN 1,4-ALPHA-GLUCOSIDASE SUSB-RELATED"/>
    <property type="match status" value="1"/>
</dbReference>
<feature type="domain" description="Glycosyl-hydrolase 97 catalytic" evidence="6">
    <location>
        <begin position="312"/>
        <end position="466"/>
    </location>
</feature>
<dbReference type="GO" id="GO:0016787">
    <property type="term" value="F:hydrolase activity"/>
    <property type="evidence" value="ECO:0007669"/>
    <property type="project" value="UniProtKB-KW"/>
</dbReference>